<dbReference type="Gene3D" id="3.40.190.120">
    <property type="entry name" value="Osmoprotection protein (prox), domain 2"/>
    <property type="match status" value="1"/>
</dbReference>
<dbReference type="RefSeq" id="WP_301724795.1">
    <property type="nucleotide sequence ID" value="NZ_JAUJWV010000003.1"/>
</dbReference>
<dbReference type="Gene3D" id="3.40.190.10">
    <property type="entry name" value="Periplasmic binding protein-like II"/>
    <property type="match status" value="1"/>
</dbReference>
<accession>A0ABT8N602</accession>
<keyword evidence="4" id="KW-1185">Reference proteome</keyword>
<keyword evidence="1" id="KW-0732">Signal</keyword>
<proteinExistence type="predicted"/>
<evidence type="ECO:0000259" key="2">
    <source>
        <dbReference type="Pfam" id="PF04069"/>
    </source>
</evidence>
<dbReference type="PROSITE" id="PS51257">
    <property type="entry name" value="PROKAR_LIPOPROTEIN"/>
    <property type="match status" value="1"/>
</dbReference>
<reference evidence="3 4" key="1">
    <citation type="submission" date="2023-06" db="EMBL/GenBank/DDBJ databases">
        <title>Novel species in genus Planococcus.</title>
        <authorList>
            <person name="Ning S."/>
        </authorList>
    </citation>
    <scope>NUCLEOTIDE SEQUENCE [LARGE SCALE GENOMIC DNA]</scope>
    <source>
        <strain evidence="3 4">N028</strain>
    </source>
</reference>
<evidence type="ECO:0000313" key="3">
    <source>
        <dbReference type="EMBL" id="MDN7243316.1"/>
    </source>
</evidence>
<sequence>MKKSVVGVLLAVSVVVSGCSPGAGGESADPIIIGGKPWTEQYILPQILGQYIEANSDYTVEYEEGLGEVAILTPALEQGDIDLYVEYTGTGLKDVLKEESVAGQSSEEVLDRVRKGYEETLNATWLEPLGFENGYTLAFSKDSGFDATTYSDLAEISQKEDLSFGAPHPFYERKGDGYDDMVKTYSFKFSQTESFDPAIMYEAVKNGEVDVIPAFTTDSRIGLFDLETTEDDKSFFPKYDAAPVVRLEALEEYPELEDVLNGLAGQISEEEMLAMNARVDQDQEVASDVARDFLIEKGLIKE</sequence>
<evidence type="ECO:0000313" key="4">
    <source>
        <dbReference type="Proteomes" id="UP001172055"/>
    </source>
</evidence>
<comment type="caution">
    <text evidence="3">The sequence shown here is derived from an EMBL/GenBank/DDBJ whole genome shotgun (WGS) entry which is preliminary data.</text>
</comment>
<protein>
    <submittedName>
        <fullName evidence="3">Glycine betaine ABC transporter substrate-binding protein</fullName>
    </submittedName>
</protein>
<dbReference type="CDD" id="cd13528">
    <property type="entry name" value="PBP2_osmoprotectants"/>
    <property type="match status" value="1"/>
</dbReference>
<gene>
    <name evidence="3" type="ORF">QWY14_16040</name>
</gene>
<feature type="signal peptide" evidence="1">
    <location>
        <begin position="1"/>
        <end position="18"/>
    </location>
</feature>
<dbReference type="EMBL" id="JAUJWV010000003">
    <property type="protein sequence ID" value="MDN7243316.1"/>
    <property type="molecule type" value="Genomic_DNA"/>
</dbReference>
<dbReference type="SUPFAM" id="SSF53850">
    <property type="entry name" value="Periplasmic binding protein-like II"/>
    <property type="match status" value="1"/>
</dbReference>
<name>A0ABT8N602_9BACL</name>
<feature type="domain" description="ABC-type glycine betaine transport system substrate-binding" evidence="2">
    <location>
        <begin position="29"/>
        <end position="295"/>
    </location>
</feature>
<feature type="chain" id="PRO_5046744610" evidence="1">
    <location>
        <begin position="19"/>
        <end position="302"/>
    </location>
</feature>
<evidence type="ECO:0000256" key="1">
    <source>
        <dbReference type="SAM" id="SignalP"/>
    </source>
</evidence>
<organism evidence="3 4">
    <name type="scientific">Planococcus shixiaomingii</name>
    <dbReference type="NCBI Taxonomy" id="3058393"/>
    <lineage>
        <taxon>Bacteria</taxon>
        <taxon>Bacillati</taxon>
        <taxon>Bacillota</taxon>
        <taxon>Bacilli</taxon>
        <taxon>Bacillales</taxon>
        <taxon>Caryophanaceae</taxon>
        <taxon>Planococcus</taxon>
    </lineage>
</organism>
<dbReference type="Pfam" id="PF04069">
    <property type="entry name" value="OpuAC"/>
    <property type="match status" value="1"/>
</dbReference>
<dbReference type="InterPro" id="IPR007210">
    <property type="entry name" value="ABC_Gly_betaine_transp_sub-bd"/>
</dbReference>
<dbReference type="Proteomes" id="UP001172055">
    <property type="component" value="Unassembled WGS sequence"/>
</dbReference>